<evidence type="ECO:0000256" key="1">
    <source>
        <dbReference type="ARBA" id="ARBA00004141"/>
    </source>
</evidence>
<evidence type="ECO:0000313" key="8">
    <source>
        <dbReference type="Proteomes" id="UP000030151"/>
    </source>
</evidence>
<evidence type="ECO:0000259" key="6">
    <source>
        <dbReference type="PROSITE" id="PS50850"/>
    </source>
</evidence>
<accession>A0A0A1UQ96</accession>
<proteinExistence type="predicted"/>
<evidence type="ECO:0000256" key="2">
    <source>
        <dbReference type="ARBA" id="ARBA00022692"/>
    </source>
</evidence>
<feature type="transmembrane region" description="Helical" evidence="5">
    <location>
        <begin position="184"/>
        <end position="205"/>
    </location>
</feature>
<dbReference type="InterPro" id="IPR011701">
    <property type="entry name" value="MFS"/>
</dbReference>
<feature type="transmembrane region" description="Helical" evidence="5">
    <location>
        <begin position="418"/>
        <end position="440"/>
    </location>
</feature>
<reference evidence="7 8" key="1">
    <citation type="submission" date="2014-02" db="EMBL/GenBank/DDBJ databases">
        <title>The genome sequence of the entomopathogenic fungus Metarhizium robertsii ARSEF 2575.</title>
        <authorList>
            <person name="Giuliano Garisto Donzelli B."/>
            <person name="Roe B.A."/>
            <person name="Macmil S.L."/>
            <person name="Krasnoff S.B."/>
            <person name="Gibson D.M."/>
        </authorList>
    </citation>
    <scope>NUCLEOTIDE SEQUENCE [LARGE SCALE GENOMIC DNA]</scope>
    <source>
        <strain evidence="7 8">ARSEF 2575</strain>
    </source>
</reference>
<dbReference type="GO" id="GO:0022857">
    <property type="term" value="F:transmembrane transporter activity"/>
    <property type="evidence" value="ECO:0007669"/>
    <property type="project" value="InterPro"/>
</dbReference>
<feature type="transmembrane region" description="Helical" evidence="5">
    <location>
        <begin position="122"/>
        <end position="140"/>
    </location>
</feature>
<dbReference type="Gene3D" id="1.20.1250.20">
    <property type="entry name" value="MFS general substrate transporter like domains"/>
    <property type="match status" value="1"/>
</dbReference>
<dbReference type="InterPro" id="IPR036259">
    <property type="entry name" value="MFS_trans_sf"/>
</dbReference>
<feature type="transmembrane region" description="Helical" evidence="5">
    <location>
        <begin position="389"/>
        <end position="412"/>
    </location>
</feature>
<dbReference type="PANTHER" id="PTHR23502">
    <property type="entry name" value="MAJOR FACILITATOR SUPERFAMILY"/>
    <property type="match status" value="1"/>
</dbReference>
<feature type="transmembrane region" description="Helical" evidence="5">
    <location>
        <begin position="486"/>
        <end position="507"/>
    </location>
</feature>
<dbReference type="PROSITE" id="PS50850">
    <property type="entry name" value="MFS"/>
    <property type="match status" value="1"/>
</dbReference>
<dbReference type="HOGENOM" id="CLU_008455_13_3_1"/>
<dbReference type="PANTHER" id="PTHR23502:SF50">
    <property type="entry name" value="TRANSPORTER, PUTATIVE (AFU_ORTHOLOGUE AFUA_5G00430)-RELATED"/>
    <property type="match status" value="1"/>
</dbReference>
<evidence type="ECO:0000256" key="4">
    <source>
        <dbReference type="ARBA" id="ARBA00023136"/>
    </source>
</evidence>
<feature type="transmembrane region" description="Helical" evidence="5">
    <location>
        <begin position="152"/>
        <end position="175"/>
    </location>
</feature>
<dbReference type="Proteomes" id="UP000030151">
    <property type="component" value="Unassembled WGS sequence"/>
</dbReference>
<comment type="caution">
    <text evidence="7">The sequence shown here is derived from an EMBL/GenBank/DDBJ whole genome shotgun (WGS) entry which is preliminary data.</text>
</comment>
<dbReference type="GO" id="GO:0005886">
    <property type="term" value="C:plasma membrane"/>
    <property type="evidence" value="ECO:0007669"/>
    <property type="project" value="TreeGrafter"/>
</dbReference>
<keyword evidence="4 5" id="KW-0472">Membrane</keyword>
<evidence type="ECO:0000256" key="3">
    <source>
        <dbReference type="ARBA" id="ARBA00022989"/>
    </source>
</evidence>
<dbReference type="Pfam" id="PF07690">
    <property type="entry name" value="MFS_1"/>
    <property type="match status" value="1"/>
</dbReference>
<feature type="transmembrane region" description="Helical" evidence="5">
    <location>
        <begin position="92"/>
        <end position="115"/>
    </location>
</feature>
<evidence type="ECO:0000313" key="7">
    <source>
        <dbReference type="EMBL" id="EXU97017.1"/>
    </source>
</evidence>
<organism evidence="7 8">
    <name type="scientific">Metarhizium robertsii</name>
    <dbReference type="NCBI Taxonomy" id="568076"/>
    <lineage>
        <taxon>Eukaryota</taxon>
        <taxon>Fungi</taxon>
        <taxon>Dikarya</taxon>
        <taxon>Ascomycota</taxon>
        <taxon>Pezizomycotina</taxon>
        <taxon>Sordariomycetes</taxon>
        <taxon>Hypocreomycetidae</taxon>
        <taxon>Hypocreales</taxon>
        <taxon>Clavicipitaceae</taxon>
        <taxon>Metarhizium</taxon>
    </lineage>
</organism>
<dbReference type="SUPFAM" id="SSF103473">
    <property type="entry name" value="MFS general substrate transporter"/>
    <property type="match status" value="1"/>
</dbReference>
<dbReference type="OrthoDB" id="5215911at2759"/>
<evidence type="ECO:0000256" key="5">
    <source>
        <dbReference type="SAM" id="Phobius"/>
    </source>
</evidence>
<dbReference type="eggNOG" id="KOG0255">
    <property type="taxonomic scope" value="Eukaryota"/>
</dbReference>
<name>A0A0A1UQ96_9HYPO</name>
<feature type="transmembrane region" description="Helical" evidence="5">
    <location>
        <begin position="211"/>
        <end position="231"/>
    </location>
</feature>
<dbReference type="EMBL" id="JELW01000042">
    <property type="protein sequence ID" value="EXU97017.1"/>
    <property type="molecule type" value="Genomic_DNA"/>
</dbReference>
<feature type="domain" description="Major facilitator superfamily (MFS) profile" evidence="6">
    <location>
        <begin position="57"/>
        <end position="510"/>
    </location>
</feature>
<dbReference type="InterPro" id="IPR020846">
    <property type="entry name" value="MFS_dom"/>
</dbReference>
<feature type="transmembrane region" description="Helical" evidence="5">
    <location>
        <begin position="300"/>
        <end position="325"/>
    </location>
</feature>
<feature type="transmembrane region" description="Helical" evidence="5">
    <location>
        <begin position="345"/>
        <end position="368"/>
    </location>
</feature>
<feature type="transmembrane region" description="Helical" evidence="5">
    <location>
        <begin position="58"/>
        <end position="80"/>
    </location>
</feature>
<sequence>MNQPSDEPPPHDADFWVPGTIALKDLHRPKEEVILHPVPTTNPNDPLNWAAWRKHLNFSLVSFYVLLTFVQLDIGFTAWGQYQDELNFSIDLLNAGAAINYGGLAIGCIFFVPLVHRYGRRPLYLLSTLLQLVSCVWFAVTHTRADFIGSNLLSGLGGAISETIVQITIADLFFLHHHALMNGWYLFFTFTGAYLGPVASGYIVESQGWRWMWWWCVILFGVNLVLIIFLFEESKFINGVEPTPTPTPSAGDDKHSVAQVERGRSAVRIDRSIPLAGYRQRMAWVTSSRTDMLHDFCQPVVLLFTFPAIAYTALTYGSLLAWFAILTSVQATYLFSAPYNFTAAGVGLMNVAPFIGTFPGIFLGGWMNDKSIVWLARRNGGIYEPEMRLWLALPMAVITPAGILMCGVGLAYGSPWPLVAVGYGIFGFGLVVAGDIALSYAMDCYHDVRPIIGNALVGVIFTRNAFSVVVLFTLTPWISGMGLRNVHILVSVLCCAILLIPVILLIWGKKFRAASAKAYTSYARRQPTHRDV</sequence>
<protein>
    <submittedName>
        <fullName evidence="7">MFS transporter</fullName>
    </submittedName>
</protein>
<dbReference type="AlphaFoldDB" id="A0A0A1UQ96"/>
<feature type="transmembrane region" description="Helical" evidence="5">
    <location>
        <begin position="452"/>
        <end position="474"/>
    </location>
</feature>
<keyword evidence="3 5" id="KW-1133">Transmembrane helix</keyword>
<keyword evidence="2 5" id="KW-0812">Transmembrane</keyword>
<comment type="subcellular location">
    <subcellularLocation>
        <location evidence="1">Membrane</location>
        <topology evidence="1">Multi-pass membrane protein</topology>
    </subcellularLocation>
</comment>
<gene>
    <name evidence="7" type="ORF">X797_009935</name>
</gene>